<sequence>MTSFAGLPKFAFKERELGDFHRVIPEGLNLDRILCIKTERVLRQDFTVAYNKKLYQIKDNIKI</sequence>
<evidence type="ECO:0000313" key="2">
    <source>
        <dbReference type="Proteomes" id="UP000033423"/>
    </source>
</evidence>
<gene>
    <name evidence="1" type="ORF">MBAV_004069</name>
</gene>
<dbReference type="AlphaFoldDB" id="A0A0F3GP65"/>
<comment type="caution">
    <text evidence="1">The sequence shown here is derived from an EMBL/GenBank/DDBJ whole genome shotgun (WGS) entry which is preliminary data.</text>
</comment>
<dbReference type="EMBL" id="LACI01001749">
    <property type="protein sequence ID" value="KJU83735.1"/>
    <property type="molecule type" value="Genomic_DNA"/>
</dbReference>
<evidence type="ECO:0000313" key="1">
    <source>
        <dbReference type="EMBL" id="KJU83735.1"/>
    </source>
</evidence>
<keyword evidence="2" id="KW-1185">Reference proteome</keyword>
<protein>
    <submittedName>
        <fullName evidence="1">Uncharacterized protein</fullName>
    </submittedName>
</protein>
<name>A0A0F3GP65_9BACT</name>
<organism evidence="1 2">
    <name type="scientific">Candidatus Magnetobacterium bavaricum</name>
    <dbReference type="NCBI Taxonomy" id="29290"/>
    <lineage>
        <taxon>Bacteria</taxon>
        <taxon>Pseudomonadati</taxon>
        <taxon>Nitrospirota</taxon>
        <taxon>Thermodesulfovibrionia</taxon>
        <taxon>Thermodesulfovibrionales</taxon>
        <taxon>Candidatus Magnetobacteriaceae</taxon>
        <taxon>Candidatus Magnetobacterium</taxon>
    </lineage>
</organism>
<dbReference type="Proteomes" id="UP000033423">
    <property type="component" value="Unassembled WGS sequence"/>
</dbReference>
<reference evidence="1 2" key="1">
    <citation type="submission" date="2015-02" db="EMBL/GenBank/DDBJ databases">
        <title>Single-cell genomics of uncultivated deep-branching MTB reveals a conserved set of magnetosome genes.</title>
        <authorList>
            <person name="Kolinko S."/>
            <person name="Richter M."/>
            <person name="Glockner F.O."/>
            <person name="Brachmann A."/>
            <person name="Schuler D."/>
        </authorList>
    </citation>
    <scope>NUCLEOTIDE SEQUENCE [LARGE SCALE GENOMIC DNA]</scope>
    <source>
        <strain evidence="1">TM-1</strain>
    </source>
</reference>
<accession>A0A0F3GP65</accession>
<proteinExistence type="predicted"/>